<feature type="region of interest" description="Disordered" evidence="11">
    <location>
        <begin position="215"/>
        <end position="291"/>
    </location>
</feature>
<keyword evidence="4" id="KW-0488">Methylation</keyword>
<dbReference type="OrthoDB" id="68090at2759"/>
<keyword evidence="7" id="KW-0256">Endoplasmic reticulum</keyword>
<feature type="compositionally biased region" description="Low complexity" evidence="11">
    <location>
        <begin position="232"/>
        <end position="241"/>
    </location>
</feature>
<feature type="signal peptide" evidence="12">
    <location>
        <begin position="1"/>
        <end position="23"/>
    </location>
</feature>
<feature type="domain" description="PI31 proteasome regulator N-terminal" evidence="14">
    <location>
        <begin position="23"/>
        <end position="209"/>
    </location>
</feature>
<sequence length="421" mass="43218">MSGPLNTASLLSLLPTLLPQGTTSPLPHSTDAIAALVHTIHAALQFRLVSPAPQPAEDNFKLEQPGSSGDNDDTMSEVTAVEQEDSSQPPAGRLAEGWNSRGEDSYSFQYRHDQSAMNFRIRVGKMGNRAQIDAMAEDGEPLNLSVVISELVDSGLFPIPSSATSSLVFNQGSPNASATAVGFKSVNDVKAFVEKYSRNIISRLLPGLSIPGYNEASGSDPRAPPPAGAPRGGEPSPARPAVPRTGDPLLDNINNVDPSGRNPASVGHRDLDPLASLRPPGSFNPTRDGGGMLMDFNHPIFDSRRGRGFGDPDLDGPGGSIQPPGSRWDPVGPSPDGVGGGGIFPGVGGNPLGGVGRGDRDRWGDEMPPPGEFGPDLGRSGGGSGIGGPLGGGRGGGRFGDDGGFGGRGGFGGGFGGNMFM</sequence>
<evidence type="ECO:0000256" key="9">
    <source>
        <dbReference type="ARBA" id="ARBA00022990"/>
    </source>
</evidence>
<keyword evidence="9" id="KW-0007">Acetylation</keyword>
<feature type="compositionally biased region" description="Gly residues" evidence="11">
    <location>
        <begin position="379"/>
        <end position="421"/>
    </location>
</feature>
<dbReference type="InterPro" id="IPR045128">
    <property type="entry name" value="PI31-like"/>
</dbReference>
<feature type="region of interest" description="Disordered" evidence="11">
    <location>
        <begin position="346"/>
        <end position="421"/>
    </location>
</feature>
<evidence type="ECO:0000256" key="3">
    <source>
        <dbReference type="ARBA" id="ARBA00006405"/>
    </source>
</evidence>
<feature type="region of interest" description="Disordered" evidence="11">
    <location>
        <begin position="55"/>
        <end position="98"/>
    </location>
</feature>
<evidence type="ECO:0000256" key="5">
    <source>
        <dbReference type="ARBA" id="ARBA00022490"/>
    </source>
</evidence>
<evidence type="ECO:0000256" key="8">
    <source>
        <dbReference type="ARBA" id="ARBA00022942"/>
    </source>
</evidence>
<dbReference type="PANTHER" id="PTHR13266">
    <property type="entry name" value="PROTEASOME INHIBITOR"/>
    <property type="match status" value="1"/>
</dbReference>
<dbReference type="GO" id="GO:0070628">
    <property type="term" value="F:proteasome binding"/>
    <property type="evidence" value="ECO:0007669"/>
    <property type="project" value="InterPro"/>
</dbReference>
<keyword evidence="5" id="KW-0963">Cytoplasm</keyword>
<comment type="similarity">
    <text evidence="3">Belongs to the proteasome inhibitor PI31 family.</text>
</comment>
<feature type="region of interest" description="Disordered" evidence="11">
    <location>
        <begin position="306"/>
        <end position="327"/>
    </location>
</feature>
<keyword evidence="8" id="KW-0647">Proteasome</keyword>
<evidence type="ECO:0000313" key="15">
    <source>
        <dbReference type="EMBL" id="KIR50107.1"/>
    </source>
</evidence>
<name>A0A0D0TUA5_CRYGA</name>
<evidence type="ECO:0000256" key="2">
    <source>
        <dbReference type="ARBA" id="ARBA00004496"/>
    </source>
</evidence>
<feature type="chain" id="PRO_5002222254" evidence="12">
    <location>
        <begin position="24"/>
        <end position="421"/>
    </location>
</feature>
<organism evidence="15">
    <name type="scientific">Cryptococcus bacillisporus CA1280</name>
    <dbReference type="NCBI Taxonomy" id="1296109"/>
    <lineage>
        <taxon>Eukaryota</taxon>
        <taxon>Fungi</taxon>
        <taxon>Dikarya</taxon>
        <taxon>Basidiomycota</taxon>
        <taxon>Agaricomycotina</taxon>
        <taxon>Tremellomycetes</taxon>
        <taxon>Tremellales</taxon>
        <taxon>Cryptococcaceae</taxon>
        <taxon>Cryptococcus</taxon>
        <taxon>Cryptococcus gattii species complex</taxon>
    </lineage>
</organism>
<dbReference type="EMBL" id="KN847973">
    <property type="protein sequence ID" value="KIR50107.1"/>
    <property type="molecule type" value="Genomic_DNA"/>
</dbReference>
<keyword evidence="12" id="KW-0732">Signal</keyword>
<protein>
    <submittedName>
        <fullName evidence="15">Uncharacterized protein</fullName>
    </submittedName>
</protein>
<evidence type="ECO:0000256" key="10">
    <source>
        <dbReference type="ARBA" id="ARBA00024805"/>
    </source>
</evidence>
<dbReference type="Pfam" id="PF08577">
    <property type="entry name" value="PI31_Prot_C"/>
    <property type="match status" value="1"/>
</dbReference>
<dbReference type="InterPro" id="IPR013886">
    <property type="entry name" value="PI31_Prot_C"/>
</dbReference>
<dbReference type="InterPro" id="IPR021625">
    <property type="entry name" value="PI31_Prot_N"/>
</dbReference>
<evidence type="ECO:0000256" key="6">
    <source>
        <dbReference type="ARBA" id="ARBA00022553"/>
    </source>
</evidence>
<evidence type="ECO:0000256" key="11">
    <source>
        <dbReference type="SAM" id="MobiDB-lite"/>
    </source>
</evidence>
<dbReference type="GO" id="GO:0005783">
    <property type="term" value="C:endoplasmic reticulum"/>
    <property type="evidence" value="ECO:0007669"/>
    <property type="project" value="UniProtKB-SubCell"/>
</dbReference>
<dbReference type="HOGENOM" id="CLU_044125_0_0_1"/>
<dbReference type="GO" id="GO:0043161">
    <property type="term" value="P:proteasome-mediated ubiquitin-dependent protein catabolic process"/>
    <property type="evidence" value="ECO:0007669"/>
    <property type="project" value="InterPro"/>
</dbReference>
<keyword evidence="6" id="KW-0597">Phosphoprotein</keyword>
<proteinExistence type="inferred from homology"/>
<feature type="compositionally biased region" description="Gly residues" evidence="11">
    <location>
        <begin position="346"/>
        <end position="356"/>
    </location>
</feature>
<accession>A0A0D0TUA5</accession>
<feature type="domain" description="PI31 proteasome regulator C-terminal" evidence="13">
    <location>
        <begin position="266"/>
        <end position="333"/>
    </location>
</feature>
<dbReference type="AlphaFoldDB" id="A0A0D0TUA5"/>
<comment type="subcellular location">
    <subcellularLocation>
        <location evidence="2">Cytoplasm</location>
    </subcellularLocation>
    <subcellularLocation>
        <location evidence="1">Endoplasmic reticulum</location>
    </subcellularLocation>
</comment>
<comment type="function">
    <text evidence="10">Plays an important role in control of proteasome function. Inhibits the hydrolysis of protein and peptide substrates by the 20S proteasome. Also inhibits the activation of the proteasome by the proteasome regulatory proteins PA700 and PA28.</text>
</comment>
<evidence type="ECO:0000256" key="1">
    <source>
        <dbReference type="ARBA" id="ARBA00004240"/>
    </source>
</evidence>
<evidence type="ECO:0000256" key="7">
    <source>
        <dbReference type="ARBA" id="ARBA00022824"/>
    </source>
</evidence>
<evidence type="ECO:0000259" key="13">
    <source>
        <dbReference type="Pfam" id="PF08577"/>
    </source>
</evidence>
<dbReference type="GO" id="GO:0000502">
    <property type="term" value="C:proteasome complex"/>
    <property type="evidence" value="ECO:0007669"/>
    <property type="project" value="UniProtKB-KW"/>
</dbReference>
<dbReference type="Pfam" id="PF11566">
    <property type="entry name" value="PI31_Prot_N"/>
    <property type="match status" value="1"/>
</dbReference>
<gene>
    <name evidence="15" type="ORF">I312_00038</name>
</gene>
<dbReference type="Gene3D" id="3.40.1000.30">
    <property type="match status" value="1"/>
</dbReference>
<dbReference type="PANTHER" id="PTHR13266:SF1">
    <property type="entry name" value="PROTEASOME INHIBITOR PI31 SUBUNIT"/>
    <property type="match status" value="1"/>
</dbReference>
<evidence type="ECO:0000259" key="14">
    <source>
        <dbReference type="Pfam" id="PF11566"/>
    </source>
</evidence>
<reference evidence="15" key="1">
    <citation type="submission" date="2015-01" db="EMBL/GenBank/DDBJ databases">
        <title>The Genome Sequence of Cryptococcus gattii CA1280.</title>
        <authorList>
            <consortium name="The Broad Institute Genomics Platform"/>
            <person name="Cuomo C."/>
            <person name="Litvintseva A."/>
            <person name="Chen Y."/>
            <person name="Heitman J."/>
            <person name="Sun S."/>
            <person name="Springer D."/>
            <person name="Dromer F."/>
            <person name="Young S."/>
            <person name="Zeng Q."/>
            <person name="Gargeya S."/>
            <person name="Abouelleil A."/>
            <person name="Alvarado L."/>
            <person name="Chapman S.B."/>
            <person name="Gainer-Dewar J."/>
            <person name="Goldberg J."/>
            <person name="Griggs A."/>
            <person name="Gujja S."/>
            <person name="Hansen M."/>
            <person name="Howarth C."/>
            <person name="Imamovic A."/>
            <person name="Larimer J."/>
            <person name="Murphy C."/>
            <person name="Naylor J."/>
            <person name="Pearson M."/>
            <person name="Priest M."/>
            <person name="Roberts A."/>
            <person name="Saif S."/>
            <person name="Shea T."/>
            <person name="Sykes S."/>
            <person name="Wortman J."/>
            <person name="Nusbaum C."/>
            <person name="Birren B."/>
        </authorList>
    </citation>
    <scope>NUCLEOTIDE SEQUENCE [LARGE SCALE GENOMIC DNA]</scope>
    <source>
        <strain evidence="15">CA1280</strain>
    </source>
</reference>
<evidence type="ECO:0000256" key="4">
    <source>
        <dbReference type="ARBA" id="ARBA00022481"/>
    </source>
</evidence>
<evidence type="ECO:0000256" key="12">
    <source>
        <dbReference type="SAM" id="SignalP"/>
    </source>
</evidence>
<dbReference type="GO" id="GO:0004866">
    <property type="term" value="F:endopeptidase inhibitor activity"/>
    <property type="evidence" value="ECO:0007669"/>
    <property type="project" value="InterPro"/>
</dbReference>